<evidence type="ECO:0000256" key="12">
    <source>
        <dbReference type="SAM" id="SignalP"/>
    </source>
</evidence>
<feature type="domain" description="TonB-dependent receptor plug" evidence="14">
    <location>
        <begin position="56"/>
        <end position="156"/>
    </location>
</feature>
<keyword evidence="15" id="KW-0675">Receptor</keyword>
<dbReference type="CDD" id="cd01347">
    <property type="entry name" value="ligand_gated_channel"/>
    <property type="match status" value="1"/>
</dbReference>
<keyword evidence="6 12" id="KW-0732">Signal</keyword>
<sequence>MYSKNVYGKIKLSLYYSLVSFPLIVQASDQPTNQSTALPVINVVSENEKSEKTLIAGRSVLTLKNIEQQQSDNAADLVSILPGTNMAGGFRPGGQTLNINGMGDAEDIRIQLDDTPKNFERYQQGALFIEPELLRKVTVDKGNYSPQYGNGGFAGTIKFETKEANDFLADNHNFGGLLKYGYNTNNAQRTYSGGIFFRNPEKNFDGIIFASSREAHDYKRPNKSNIKYSANNQKSVLFKSNWHITPEQLLAFSAAYGAHNGWEPWAAKRDIAAKPSVADISKYGEDIAWKRKLVYRDQDDQTYSLKYNYAPANYKWLNLSGRLTYSKTKMHDKRHELASASAYLGSMGNESWISYSDITFDLNNTSNFILGRTEHNILVGIQWLKHQRDTMMYYKGGAKGRNSASYNYGYFQPYYMPSGRQYTQAFYLQDQINIRDLTLSIGTRYDHIWNVGEQNLAPRYNDLSAGHDYGRKSYSGWSTYFGLDYQLTPNISLFSNFNQSWRAPVVDEQYEVQYKSSTISASSLSLQKEKINQLRVGTRANFDGLISSDDNLQFKVSYFNYYGKNEIFKNRGILCENSAKDNGNNKLCSGLHPNYRNLPGYRIQGVELELYYQARYAFGSLTYSYVKGERNASPRNPWGSRSWIAETPPRKLMATLGFNVPSLGFTAGWKGEFVRRQDRSPLDSDPNAGYWALPKSVGYSLHGLFATWQPTQTKGLTFRLSVDNLFNKAYYPYLGELASGLGRNVKFSISKQF</sequence>
<evidence type="ECO:0000313" key="15">
    <source>
        <dbReference type="EMBL" id="TCP94747.1"/>
    </source>
</evidence>
<comment type="caution">
    <text evidence="15">The sequence shown here is derived from an EMBL/GenBank/DDBJ whole genome shotgun (WGS) entry which is preliminary data.</text>
</comment>
<dbReference type="InterPro" id="IPR011276">
    <property type="entry name" value="TonB_haem/Hb_rcpt"/>
</dbReference>
<evidence type="ECO:0000256" key="10">
    <source>
        <dbReference type="PROSITE-ProRule" id="PRU01360"/>
    </source>
</evidence>
<evidence type="ECO:0000256" key="1">
    <source>
        <dbReference type="ARBA" id="ARBA00004571"/>
    </source>
</evidence>
<dbReference type="Gene3D" id="2.170.130.10">
    <property type="entry name" value="TonB-dependent receptor, plug domain"/>
    <property type="match status" value="1"/>
</dbReference>
<keyword evidence="9 10" id="KW-0998">Cell outer membrane</keyword>
<evidence type="ECO:0000256" key="4">
    <source>
        <dbReference type="ARBA" id="ARBA00022452"/>
    </source>
</evidence>
<feature type="domain" description="TonB-dependent receptor-like beta-barrel" evidence="13">
    <location>
        <begin position="251"/>
        <end position="725"/>
    </location>
</feature>
<evidence type="ECO:0000256" key="2">
    <source>
        <dbReference type="ARBA" id="ARBA00009810"/>
    </source>
</evidence>
<keyword evidence="16" id="KW-1185">Reference proteome</keyword>
<dbReference type="AlphaFoldDB" id="A0A4R2SW98"/>
<dbReference type="InterPro" id="IPR000531">
    <property type="entry name" value="Beta-barrel_TonB"/>
</dbReference>
<gene>
    <name evidence="15" type="ORF">EDC44_11550</name>
</gene>
<dbReference type="InterPro" id="IPR012910">
    <property type="entry name" value="Plug_dom"/>
</dbReference>
<proteinExistence type="inferred from homology"/>
<dbReference type="NCBIfam" id="TIGR01786">
    <property type="entry name" value="TonB-hemlactrns"/>
    <property type="match status" value="1"/>
</dbReference>
<dbReference type="InterPro" id="IPR010949">
    <property type="entry name" value="TonB_Hb/transfer/lactofer_rcpt"/>
</dbReference>
<evidence type="ECO:0000313" key="16">
    <source>
        <dbReference type="Proteomes" id="UP000295763"/>
    </source>
</evidence>
<dbReference type="PROSITE" id="PS52016">
    <property type="entry name" value="TONB_DEPENDENT_REC_3"/>
    <property type="match status" value="1"/>
</dbReference>
<keyword evidence="7 11" id="KW-0798">TonB box</keyword>
<dbReference type="PANTHER" id="PTHR30442:SF0">
    <property type="entry name" value="FE(3+) DICITRATE TRANSPORT PROTEIN FECA"/>
    <property type="match status" value="1"/>
</dbReference>
<evidence type="ECO:0000256" key="11">
    <source>
        <dbReference type="RuleBase" id="RU003357"/>
    </source>
</evidence>
<dbReference type="PANTHER" id="PTHR30442">
    <property type="entry name" value="IRON III DICITRATE TRANSPORT PROTEIN FECA"/>
    <property type="match status" value="1"/>
</dbReference>
<evidence type="ECO:0000256" key="6">
    <source>
        <dbReference type="ARBA" id="ARBA00022729"/>
    </source>
</evidence>
<dbReference type="SUPFAM" id="SSF56935">
    <property type="entry name" value="Porins"/>
    <property type="match status" value="1"/>
</dbReference>
<evidence type="ECO:0000256" key="3">
    <source>
        <dbReference type="ARBA" id="ARBA00022448"/>
    </source>
</evidence>
<keyword evidence="4 10" id="KW-1134">Transmembrane beta strand</keyword>
<evidence type="ECO:0000256" key="9">
    <source>
        <dbReference type="ARBA" id="ARBA00023237"/>
    </source>
</evidence>
<comment type="similarity">
    <text evidence="2 10 11">Belongs to the TonB-dependent receptor family.</text>
</comment>
<dbReference type="Proteomes" id="UP000295763">
    <property type="component" value="Unassembled WGS sequence"/>
</dbReference>
<reference evidence="15 16" key="1">
    <citation type="submission" date="2019-03" db="EMBL/GenBank/DDBJ databases">
        <title>Genomic Encyclopedia of Type Strains, Phase IV (KMG-IV): sequencing the most valuable type-strain genomes for metagenomic binning, comparative biology and taxonomic classification.</title>
        <authorList>
            <person name="Goeker M."/>
        </authorList>
    </citation>
    <scope>NUCLEOTIDE SEQUENCE [LARGE SCALE GENOMIC DNA]</scope>
    <source>
        <strain evidence="15 16">DSM 28404</strain>
    </source>
</reference>
<keyword evidence="5 10" id="KW-0812">Transmembrane</keyword>
<dbReference type="GO" id="GO:0009279">
    <property type="term" value="C:cell outer membrane"/>
    <property type="evidence" value="ECO:0007669"/>
    <property type="project" value="UniProtKB-SubCell"/>
</dbReference>
<feature type="chain" id="PRO_5020732609" evidence="12">
    <location>
        <begin position="28"/>
        <end position="753"/>
    </location>
</feature>
<dbReference type="Gene3D" id="2.40.170.20">
    <property type="entry name" value="TonB-dependent receptor, beta-barrel domain"/>
    <property type="match status" value="1"/>
</dbReference>
<dbReference type="NCBIfam" id="TIGR01785">
    <property type="entry name" value="TonB-hemin"/>
    <property type="match status" value="1"/>
</dbReference>
<dbReference type="Pfam" id="PF07715">
    <property type="entry name" value="Plug"/>
    <property type="match status" value="1"/>
</dbReference>
<dbReference type="GO" id="GO:0033214">
    <property type="term" value="P:siderophore-iron import into cell"/>
    <property type="evidence" value="ECO:0007669"/>
    <property type="project" value="TreeGrafter"/>
</dbReference>
<organism evidence="15 16">
    <name type="scientific">Cricetibacter osteomyelitidis</name>
    <dbReference type="NCBI Taxonomy" id="1521931"/>
    <lineage>
        <taxon>Bacteria</taxon>
        <taxon>Pseudomonadati</taxon>
        <taxon>Pseudomonadota</taxon>
        <taxon>Gammaproteobacteria</taxon>
        <taxon>Pasteurellales</taxon>
        <taxon>Pasteurellaceae</taxon>
        <taxon>Cricetibacter</taxon>
    </lineage>
</organism>
<dbReference type="Pfam" id="PF00593">
    <property type="entry name" value="TonB_dep_Rec_b-barrel"/>
    <property type="match status" value="1"/>
</dbReference>
<keyword evidence="8 10" id="KW-0472">Membrane</keyword>
<dbReference type="OrthoDB" id="9760494at2"/>
<keyword evidence="3 10" id="KW-0813">Transport</keyword>
<evidence type="ECO:0000259" key="13">
    <source>
        <dbReference type="Pfam" id="PF00593"/>
    </source>
</evidence>
<accession>A0A4R2SW98</accession>
<feature type="signal peptide" evidence="12">
    <location>
        <begin position="1"/>
        <end position="27"/>
    </location>
</feature>
<dbReference type="InterPro" id="IPR036942">
    <property type="entry name" value="Beta-barrel_TonB_sf"/>
</dbReference>
<dbReference type="GO" id="GO:0015232">
    <property type="term" value="F:heme transmembrane transporter activity"/>
    <property type="evidence" value="ECO:0007669"/>
    <property type="project" value="InterPro"/>
</dbReference>
<dbReference type="InterPro" id="IPR039426">
    <property type="entry name" value="TonB-dep_rcpt-like"/>
</dbReference>
<evidence type="ECO:0000256" key="5">
    <source>
        <dbReference type="ARBA" id="ARBA00022692"/>
    </source>
</evidence>
<evidence type="ECO:0000259" key="14">
    <source>
        <dbReference type="Pfam" id="PF07715"/>
    </source>
</evidence>
<comment type="subcellular location">
    <subcellularLocation>
        <location evidence="1 10">Cell outer membrane</location>
        <topology evidence="1 10">Multi-pass membrane protein</topology>
    </subcellularLocation>
</comment>
<name>A0A4R2SW98_9PAST</name>
<dbReference type="InterPro" id="IPR037066">
    <property type="entry name" value="Plug_dom_sf"/>
</dbReference>
<dbReference type="EMBL" id="SLYB01000015">
    <property type="protein sequence ID" value="TCP94747.1"/>
    <property type="molecule type" value="Genomic_DNA"/>
</dbReference>
<dbReference type="RefSeq" id="WP_131977217.1">
    <property type="nucleotide sequence ID" value="NZ_SLYB01000015.1"/>
</dbReference>
<protein>
    <submittedName>
        <fullName evidence="15">Hemoglobin/transferrin/lactoferrin receptor protein</fullName>
    </submittedName>
</protein>
<evidence type="ECO:0000256" key="7">
    <source>
        <dbReference type="ARBA" id="ARBA00023077"/>
    </source>
</evidence>
<evidence type="ECO:0000256" key="8">
    <source>
        <dbReference type="ARBA" id="ARBA00023136"/>
    </source>
</evidence>